<evidence type="ECO:0000313" key="3">
    <source>
        <dbReference type="Proteomes" id="UP001596170"/>
    </source>
</evidence>
<gene>
    <name evidence="2" type="ORF">ACFPYN_13245</name>
</gene>
<evidence type="ECO:0000256" key="1">
    <source>
        <dbReference type="SAM" id="SignalP"/>
    </source>
</evidence>
<feature type="chain" id="PRO_5045338773" evidence="1">
    <location>
        <begin position="24"/>
        <end position="170"/>
    </location>
</feature>
<keyword evidence="1" id="KW-0732">Signal</keyword>
<feature type="signal peptide" evidence="1">
    <location>
        <begin position="1"/>
        <end position="23"/>
    </location>
</feature>
<dbReference type="EMBL" id="JBHSRI010000022">
    <property type="protein sequence ID" value="MFC6040388.1"/>
    <property type="molecule type" value="Genomic_DNA"/>
</dbReference>
<comment type="caution">
    <text evidence="2">The sequence shown here is derived from an EMBL/GenBank/DDBJ whole genome shotgun (WGS) entry which is preliminary data.</text>
</comment>
<keyword evidence="3" id="KW-1185">Reference proteome</keyword>
<accession>A0ABW1LAE3</accession>
<name>A0ABW1LAE3_9BACL</name>
<reference evidence="3" key="1">
    <citation type="journal article" date="2019" name="Int. J. Syst. Evol. Microbiol.">
        <title>The Global Catalogue of Microorganisms (GCM) 10K type strain sequencing project: providing services to taxonomists for standard genome sequencing and annotation.</title>
        <authorList>
            <consortium name="The Broad Institute Genomics Platform"/>
            <consortium name="The Broad Institute Genome Sequencing Center for Infectious Disease"/>
            <person name="Wu L."/>
            <person name="Ma J."/>
        </authorList>
    </citation>
    <scope>NUCLEOTIDE SEQUENCE [LARGE SCALE GENOMIC DNA]</scope>
    <source>
        <strain evidence="3">CCUG 54527</strain>
    </source>
</reference>
<protein>
    <submittedName>
        <fullName evidence="2">Uncharacterized protein</fullName>
    </submittedName>
</protein>
<organism evidence="2 3">
    <name type="scientific">Paenisporosarcina macmurdoensis</name>
    <dbReference type="NCBI Taxonomy" id="212659"/>
    <lineage>
        <taxon>Bacteria</taxon>
        <taxon>Bacillati</taxon>
        <taxon>Bacillota</taxon>
        <taxon>Bacilli</taxon>
        <taxon>Bacillales</taxon>
        <taxon>Caryophanaceae</taxon>
        <taxon>Paenisporosarcina</taxon>
    </lineage>
</organism>
<sequence length="170" mass="18575">MKTSLLKITVPVLAIGLAFSAQGSVSATSPDAGTQAKVNVEVNAGKEISLAKGGDFTHRLTPIDERIFSVNSEIEEIIVVLEDAESITFEEYFFYQEKLNSLDNRLNASTNQLNAVTKKFDGDSVEVTELELEIEASFVATLEAQNLLDSIDVVPELPEIEEPTEEPITQ</sequence>
<dbReference type="RefSeq" id="WP_377734814.1">
    <property type="nucleotide sequence ID" value="NZ_JBHSRI010000022.1"/>
</dbReference>
<proteinExistence type="predicted"/>
<evidence type="ECO:0000313" key="2">
    <source>
        <dbReference type="EMBL" id="MFC6040388.1"/>
    </source>
</evidence>
<dbReference type="Proteomes" id="UP001596170">
    <property type="component" value="Unassembled WGS sequence"/>
</dbReference>